<feature type="binding site" evidence="13">
    <location>
        <position position="98"/>
    </location>
    <ligand>
        <name>Fe cation</name>
        <dbReference type="ChEBI" id="CHEBI:24875"/>
        <label>1</label>
    </ligand>
</feature>
<evidence type="ECO:0000256" key="2">
    <source>
        <dbReference type="ARBA" id="ARBA00005167"/>
    </source>
</evidence>
<comment type="similarity">
    <text evidence="3 14">Belongs to the myo-inositol oxygenase family.</text>
</comment>
<keyword evidence="16" id="KW-1185">Reference proteome</keyword>
<dbReference type="Pfam" id="PF05153">
    <property type="entry name" value="MIOX"/>
    <property type="match status" value="2"/>
</dbReference>
<dbReference type="EMBL" id="JAQQAF010000005">
    <property type="protein sequence ID" value="KAJ8486661.1"/>
    <property type="molecule type" value="Genomic_DNA"/>
</dbReference>
<reference evidence="15 16" key="1">
    <citation type="submission" date="2022-12" db="EMBL/GenBank/DDBJ databases">
        <title>Chromosome-scale assembly of the Ensete ventricosum genome.</title>
        <authorList>
            <person name="Dussert Y."/>
            <person name="Stocks J."/>
            <person name="Wendawek A."/>
            <person name="Woldeyes F."/>
            <person name="Nichols R.A."/>
            <person name="Borrell J.S."/>
        </authorList>
    </citation>
    <scope>NUCLEOTIDE SEQUENCE [LARGE SCALE GENOMIC DNA]</scope>
    <source>
        <strain evidence="16">cv. Maze</strain>
        <tissue evidence="15">Seeds</tissue>
    </source>
</reference>
<keyword evidence="9 14" id="KW-0560">Oxidoreductase</keyword>
<dbReference type="InterPro" id="IPR007828">
    <property type="entry name" value="Inositol_oxygenase"/>
</dbReference>
<accession>A0AAV8QX75</accession>
<keyword evidence="6 14" id="KW-0963">Cytoplasm</keyword>
<dbReference type="GO" id="GO:0050113">
    <property type="term" value="F:inositol oxygenase activity"/>
    <property type="evidence" value="ECO:0007669"/>
    <property type="project" value="UniProtKB-UniRule"/>
</dbReference>
<evidence type="ECO:0000256" key="10">
    <source>
        <dbReference type="ARBA" id="ARBA00023004"/>
    </source>
</evidence>
<organism evidence="15 16">
    <name type="scientific">Ensete ventricosum</name>
    <name type="common">Abyssinian banana</name>
    <name type="synonym">Musa ensete</name>
    <dbReference type="NCBI Taxonomy" id="4639"/>
    <lineage>
        <taxon>Eukaryota</taxon>
        <taxon>Viridiplantae</taxon>
        <taxon>Streptophyta</taxon>
        <taxon>Embryophyta</taxon>
        <taxon>Tracheophyta</taxon>
        <taxon>Spermatophyta</taxon>
        <taxon>Magnoliopsida</taxon>
        <taxon>Liliopsida</taxon>
        <taxon>Zingiberales</taxon>
        <taxon>Musaceae</taxon>
        <taxon>Ensete</taxon>
    </lineage>
</organism>
<evidence type="ECO:0000256" key="6">
    <source>
        <dbReference type="ARBA" id="ARBA00022490"/>
    </source>
</evidence>
<evidence type="ECO:0000256" key="11">
    <source>
        <dbReference type="ARBA" id="ARBA00029668"/>
    </source>
</evidence>
<name>A0AAV8QX75_ENSVE</name>
<dbReference type="GO" id="GO:0005506">
    <property type="term" value="F:iron ion binding"/>
    <property type="evidence" value="ECO:0007669"/>
    <property type="project" value="InterPro"/>
</dbReference>
<keyword evidence="8 13" id="KW-0479">Metal-binding</keyword>
<comment type="pathway">
    <text evidence="2 14">Polyol metabolism; myo-inositol degradation into D-glucuronate; D-glucuronate from myo-inositol: step 1/1.</text>
</comment>
<feature type="binding site" evidence="13">
    <location>
        <position position="123"/>
    </location>
    <ligand>
        <name>Fe cation</name>
        <dbReference type="ChEBI" id="CHEBI:24875"/>
        <label>1</label>
    </ligand>
</feature>
<evidence type="ECO:0000256" key="8">
    <source>
        <dbReference type="ARBA" id="ARBA00022723"/>
    </source>
</evidence>
<dbReference type="SUPFAM" id="SSF109604">
    <property type="entry name" value="HD-domain/PDEase-like"/>
    <property type="match status" value="1"/>
</dbReference>
<comment type="subcellular location">
    <subcellularLocation>
        <location evidence="1 14">Cytoplasm</location>
    </subcellularLocation>
</comment>
<evidence type="ECO:0000256" key="1">
    <source>
        <dbReference type="ARBA" id="ARBA00004496"/>
    </source>
</evidence>
<dbReference type="GO" id="GO:0019853">
    <property type="term" value="P:L-ascorbic acid biosynthetic process"/>
    <property type="evidence" value="ECO:0007669"/>
    <property type="project" value="UniProtKB-KW"/>
</dbReference>
<dbReference type="PANTHER" id="PTHR12588">
    <property type="entry name" value="MYOINOSITOL OXYGENASE"/>
    <property type="match status" value="1"/>
</dbReference>
<keyword evidence="7" id="KW-0060">Ascorbate biosynthesis</keyword>
<dbReference type="EC" id="1.13.99.1" evidence="4 14"/>
<sequence length="272" mass="31710">MARWKKRNALLDGGFVVPGSNAFGHSFRDYEKESERRATVEELYRVNHSYQTYDFAKKKKEEYGKLQKAEMSIWDCIELLNGIVDESDPDLDEPQIEHLLQSAEAVRRDYPDQDWLHLTALIHGDTFPLGCAFDESIVHHKVKSSDSLHSYFHATTLSLFRLPFTCGEPGRTSTTHCGIDKVTMSWGHDEYMYLVMKGNETKLPPASLFIVRFHSFYALHRSGAYTYLMNQHDKEMLEWLLVFNKYDLYSKSKEKIKLEEVKPYYLSLSVTR</sequence>
<keyword evidence="10 13" id="KW-0408">Iron</keyword>
<protein>
    <recommendedName>
        <fullName evidence="5 14">Inositol oxygenase</fullName>
        <ecNumber evidence="4 14">1.13.99.1</ecNumber>
    </recommendedName>
    <alternativeName>
        <fullName evidence="11 14">Myo-inositol oxygenase</fullName>
    </alternativeName>
</protein>
<evidence type="ECO:0000256" key="4">
    <source>
        <dbReference type="ARBA" id="ARBA00011919"/>
    </source>
</evidence>
<feature type="binding site" evidence="13">
    <location>
        <position position="214"/>
    </location>
    <ligand>
        <name>Fe cation</name>
        <dbReference type="ChEBI" id="CHEBI:24875"/>
        <label>1</label>
    </ligand>
</feature>
<evidence type="ECO:0000256" key="13">
    <source>
        <dbReference type="PIRSR" id="PIRSR607828-2"/>
    </source>
</evidence>
<dbReference type="GO" id="GO:0019310">
    <property type="term" value="P:inositol catabolic process"/>
    <property type="evidence" value="ECO:0007669"/>
    <property type="project" value="UniProtKB-UniRule"/>
</dbReference>
<evidence type="ECO:0000256" key="7">
    <source>
        <dbReference type="ARBA" id="ARBA00022644"/>
    </source>
</evidence>
<evidence type="ECO:0000256" key="14">
    <source>
        <dbReference type="RuleBase" id="RU367039"/>
    </source>
</evidence>
<gene>
    <name evidence="15" type="ORF">OPV22_019146</name>
</gene>
<feature type="binding site" evidence="13">
    <location>
        <position position="188"/>
    </location>
    <ligand>
        <name>Fe cation</name>
        <dbReference type="ChEBI" id="CHEBI:24875"/>
        <label>1</label>
    </ligand>
</feature>
<proteinExistence type="inferred from homology"/>
<evidence type="ECO:0000256" key="12">
    <source>
        <dbReference type="ARBA" id="ARBA00048271"/>
    </source>
</evidence>
<comment type="caution">
    <text evidence="15">The sequence shown here is derived from an EMBL/GenBank/DDBJ whole genome shotgun (WGS) entry which is preliminary data.</text>
</comment>
<evidence type="ECO:0000256" key="9">
    <source>
        <dbReference type="ARBA" id="ARBA00023002"/>
    </source>
</evidence>
<evidence type="ECO:0000256" key="5">
    <source>
        <dbReference type="ARBA" id="ARBA00019269"/>
    </source>
</evidence>
<dbReference type="GO" id="GO:0005737">
    <property type="term" value="C:cytoplasm"/>
    <property type="evidence" value="ECO:0007669"/>
    <property type="project" value="UniProtKB-SubCell"/>
</dbReference>
<evidence type="ECO:0000256" key="3">
    <source>
        <dbReference type="ARBA" id="ARBA00005286"/>
    </source>
</evidence>
<evidence type="ECO:0000313" key="15">
    <source>
        <dbReference type="EMBL" id="KAJ8486661.1"/>
    </source>
</evidence>
<comment type="catalytic activity">
    <reaction evidence="12 14">
        <text>myo-inositol + O2 = D-glucuronate + H2O + H(+)</text>
        <dbReference type="Rhea" id="RHEA:23696"/>
        <dbReference type="ChEBI" id="CHEBI:15377"/>
        <dbReference type="ChEBI" id="CHEBI:15378"/>
        <dbReference type="ChEBI" id="CHEBI:15379"/>
        <dbReference type="ChEBI" id="CHEBI:17268"/>
        <dbReference type="ChEBI" id="CHEBI:58720"/>
        <dbReference type="EC" id="1.13.99.1"/>
    </reaction>
</comment>
<comment type="cofactor">
    <cofactor evidence="13 14">
        <name>Fe cation</name>
        <dbReference type="ChEBI" id="CHEBI:24875"/>
    </cofactor>
    <text evidence="13 14">Binds 2 iron ions per subunit.</text>
</comment>
<dbReference type="PANTHER" id="PTHR12588:SF0">
    <property type="entry name" value="INOSITOL OXYGENASE"/>
    <property type="match status" value="1"/>
</dbReference>
<evidence type="ECO:0000313" key="16">
    <source>
        <dbReference type="Proteomes" id="UP001222027"/>
    </source>
</evidence>
<feature type="binding site" evidence="13">
    <location>
        <position position="247"/>
    </location>
    <ligand>
        <name>Fe cation</name>
        <dbReference type="ChEBI" id="CHEBI:24875"/>
        <label>1</label>
    </ligand>
</feature>
<dbReference type="Proteomes" id="UP001222027">
    <property type="component" value="Unassembled WGS sequence"/>
</dbReference>
<dbReference type="AlphaFoldDB" id="A0AAV8QX75"/>